<comment type="subcellular location">
    <subcellularLocation>
        <location evidence="1">Membrane</location>
        <topology evidence="1">Multi-pass membrane protein</topology>
    </subcellularLocation>
</comment>
<evidence type="ECO:0000256" key="5">
    <source>
        <dbReference type="SAM" id="MobiDB-lite"/>
    </source>
</evidence>
<proteinExistence type="predicted"/>
<reference evidence="7" key="2">
    <citation type="submission" date="2011-02" db="EMBL/GenBank/DDBJ databases">
        <authorList>
            <person name="MacLean D."/>
        </authorList>
    </citation>
    <scope>NUCLEOTIDE SEQUENCE</scope>
</reference>
<feature type="region of interest" description="Disordered" evidence="5">
    <location>
        <begin position="33"/>
        <end position="65"/>
    </location>
</feature>
<evidence type="ECO:0000256" key="3">
    <source>
        <dbReference type="ARBA" id="ARBA00022989"/>
    </source>
</evidence>
<dbReference type="EMBL" id="FR824396">
    <property type="protein sequence ID" value="CCA26145.1"/>
    <property type="molecule type" value="Genomic_DNA"/>
</dbReference>
<keyword evidence="4 6" id="KW-0472">Membrane</keyword>
<dbReference type="HOGENOM" id="CLU_1211853_0_0_1"/>
<evidence type="ECO:0000256" key="1">
    <source>
        <dbReference type="ARBA" id="ARBA00004141"/>
    </source>
</evidence>
<feature type="transmembrane region" description="Helical" evidence="6">
    <location>
        <begin position="86"/>
        <end position="118"/>
    </location>
</feature>
<dbReference type="InterPro" id="IPR013714">
    <property type="entry name" value="Golgi_TVP15"/>
</dbReference>
<dbReference type="PANTHER" id="PTHR38894">
    <property type="entry name" value="TRANSMEMBRANE PROTEIN"/>
    <property type="match status" value="1"/>
</dbReference>
<evidence type="ECO:0000256" key="6">
    <source>
        <dbReference type="SAM" id="Phobius"/>
    </source>
</evidence>
<gene>
    <name evidence="7" type="primary">AlNc14C351G10904</name>
    <name evidence="7" type="ORF">ALNC14_122890</name>
</gene>
<dbReference type="GO" id="GO:0016020">
    <property type="term" value="C:membrane"/>
    <property type="evidence" value="ECO:0007669"/>
    <property type="project" value="UniProtKB-SubCell"/>
</dbReference>
<protein>
    <submittedName>
        <fullName evidence="7">Transmembrane protein putative</fullName>
    </submittedName>
</protein>
<evidence type="ECO:0000256" key="2">
    <source>
        <dbReference type="ARBA" id="ARBA00022692"/>
    </source>
</evidence>
<dbReference type="PANTHER" id="PTHR38894:SF1">
    <property type="entry name" value="TRANSMEMBRANE PROTEIN"/>
    <property type="match status" value="1"/>
</dbReference>
<dbReference type="AlphaFoldDB" id="F0WXF3"/>
<feature type="transmembrane region" description="Helical" evidence="6">
    <location>
        <begin position="124"/>
        <end position="147"/>
    </location>
</feature>
<keyword evidence="3 6" id="KW-1133">Transmembrane helix</keyword>
<accession>F0WXF3</accession>
<dbReference type="Pfam" id="PF08507">
    <property type="entry name" value="COPI_assoc"/>
    <property type="match status" value="1"/>
</dbReference>
<name>F0WXF3_9STRA</name>
<sequence length="226" mass="24783">MKRSASPRTIARGEAHANFDVVSISSVAKMEDVPGANEPSKLPPLNPDSLNPTEKEKSSNAAKSVPTDPITFAEVWEELRMKTKKAILGSTVSGVLSVMHIFNIAVAIFMLVLCIVQVTSTENIFTGMSSALSVIYTISFALLLAAYELRTEVIDEAIRRQFGFMYNSYGRCLFLCMISIFPFGMVGVYGVLVSLLGFANAYFNFYVITTHPSFSRGVPDYQPPVV</sequence>
<feature type="transmembrane region" description="Helical" evidence="6">
    <location>
        <begin position="168"/>
        <end position="192"/>
    </location>
</feature>
<evidence type="ECO:0000256" key="4">
    <source>
        <dbReference type="ARBA" id="ARBA00023136"/>
    </source>
</evidence>
<reference evidence="7" key="1">
    <citation type="journal article" date="2011" name="PLoS Biol.">
        <title>Gene gain and loss during evolution of obligate parasitism in the white rust pathogen of Arabidopsis thaliana.</title>
        <authorList>
            <person name="Kemen E."/>
            <person name="Gardiner A."/>
            <person name="Schultz-Larsen T."/>
            <person name="Kemen A.C."/>
            <person name="Balmuth A.L."/>
            <person name="Robert-Seilaniantz A."/>
            <person name="Bailey K."/>
            <person name="Holub E."/>
            <person name="Studholme D.J."/>
            <person name="Maclean D."/>
            <person name="Jones J.D."/>
        </authorList>
    </citation>
    <scope>NUCLEOTIDE SEQUENCE</scope>
</reference>
<keyword evidence="2 6" id="KW-0812">Transmembrane</keyword>
<evidence type="ECO:0000313" key="7">
    <source>
        <dbReference type="EMBL" id="CCA26145.1"/>
    </source>
</evidence>
<organism evidence="7">
    <name type="scientific">Albugo laibachii Nc14</name>
    <dbReference type="NCBI Taxonomy" id="890382"/>
    <lineage>
        <taxon>Eukaryota</taxon>
        <taxon>Sar</taxon>
        <taxon>Stramenopiles</taxon>
        <taxon>Oomycota</taxon>
        <taxon>Peronosporomycetes</taxon>
        <taxon>Albuginales</taxon>
        <taxon>Albuginaceae</taxon>
        <taxon>Albugo</taxon>
    </lineage>
</organism>